<dbReference type="Gene3D" id="3.30.70.1350">
    <property type="entry name" value="Cation efflux protein, cytoplasmic domain"/>
    <property type="match status" value="1"/>
</dbReference>
<evidence type="ECO:0000259" key="9">
    <source>
        <dbReference type="Pfam" id="PF16916"/>
    </source>
</evidence>
<evidence type="ECO:0000256" key="1">
    <source>
        <dbReference type="ARBA" id="ARBA00004141"/>
    </source>
</evidence>
<evidence type="ECO:0000259" key="8">
    <source>
        <dbReference type="Pfam" id="PF01545"/>
    </source>
</evidence>
<dbReference type="InterPro" id="IPR027470">
    <property type="entry name" value="Cation_efflux_CTD"/>
</dbReference>
<dbReference type="PANTHER" id="PTHR43840:SF15">
    <property type="entry name" value="MITOCHONDRIAL METAL TRANSPORTER 1-RELATED"/>
    <property type="match status" value="1"/>
</dbReference>
<feature type="transmembrane region" description="Helical" evidence="7">
    <location>
        <begin position="117"/>
        <end position="134"/>
    </location>
</feature>
<evidence type="ECO:0000256" key="7">
    <source>
        <dbReference type="SAM" id="Phobius"/>
    </source>
</evidence>
<feature type="domain" description="Cation efflux protein transmembrane" evidence="8">
    <location>
        <begin position="12"/>
        <end position="206"/>
    </location>
</feature>
<sequence>MQVSQNSKFRWIIVSLSLSIILMAIKFTAYYLTRSNAILSDALESIINVIASSFAFYSIYLSSQPKDKDHPYGHGKIEYFSSGFEGALIIIAGVWIAIEAVQHLLHPQPIQHLDWGLWLILLTVVLNGVVGYYLQKVGKRTRSEALIADGKHLMTDSLSSVLILIGLGLLILTGLQWIDSAASLVLSLVIFYNGFMLIRGSAAALMDQTDPELMESIVNILKNHKRDYWIDVHNMRIQKYGSDLHIDCHLTLPYYWDLRQVHEAVHEFEEALEKDAGGYVEFFVHVDPCLPECCKYCRLADCPVRAKAFKRDIDWSIHNLSKNQKHFVEPDEGL</sequence>
<gene>
    <name evidence="10" type="ORF">NCI00_13310</name>
</gene>
<dbReference type="EMBL" id="JAMZEL010000004">
    <property type="protein sequence ID" value="MCP1383418.1"/>
    <property type="molecule type" value="Genomic_DNA"/>
</dbReference>
<feature type="transmembrane region" description="Helical" evidence="7">
    <location>
        <begin position="12"/>
        <end position="33"/>
    </location>
</feature>
<dbReference type="InterPro" id="IPR036837">
    <property type="entry name" value="Cation_efflux_CTD_sf"/>
</dbReference>
<dbReference type="InterPro" id="IPR027469">
    <property type="entry name" value="Cation_efflux_TMD_sf"/>
</dbReference>
<dbReference type="InterPro" id="IPR050291">
    <property type="entry name" value="CDF_Transporter"/>
</dbReference>
<name>A0ABT1FS13_9BACT</name>
<evidence type="ECO:0000256" key="3">
    <source>
        <dbReference type="ARBA" id="ARBA00022448"/>
    </source>
</evidence>
<dbReference type="Gene3D" id="1.20.1510.10">
    <property type="entry name" value="Cation efflux protein transmembrane domain"/>
    <property type="match status" value="1"/>
</dbReference>
<feature type="transmembrane region" description="Helical" evidence="7">
    <location>
        <begin position="84"/>
        <end position="105"/>
    </location>
</feature>
<evidence type="ECO:0000313" key="11">
    <source>
        <dbReference type="Proteomes" id="UP001204772"/>
    </source>
</evidence>
<dbReference type="Pfam" id="PF16916">
    <property type="entry name" value="ZT_dimer"/>
    <property type="match status" value="1"/>
</dbReference>
<comment type="subcellular location">
    <subcellularLocation>
        <location evidence="1">Membrane</location>
        <topology evidence="1">Multi-pass membrane protein</topology>
    </subcellularLocation>
</comment>
<dbReference type="InterPro" id="IPR002524">
    <property type="entry name" value="Cation_efflux"/>
</dbReference>
<dbReference type="RefSeq" id="WP_253528285.1">
    <property type="nucleotide sequence ID" value="NZ_JAMZEL010000004.1"/>
</dbReference>
<feature type="transmembrane region" description="Helical" evidence="7">
    <location>
        <begin position="155"/>
        <end position="175"/>
    </location>
</feature>
<evidence type="ECO:0000313" key="10">
    <source>
        <dbReference type="EMBL" id="MCP1383418.1"/>
    </source>
</evidence>
<feature type="transmembrane region" description="Helical" evidence="7">
    <location>
        <begin position="45"/>
        <end position="63"/>
    </location>
</feature>
<dbReference type="Pfam" id="PF01545">
    <property type="entry name" value="Cation_efflux"/>
    <property type="match status" value="1"/>
</dbReference>
<dbReference type="Proteomes" id="UP001204772">
    <property type="component" value="Unassembled WGS sequence"/>
</dbReference>
<evidence type="ECO:0000256" key="6">
    <source>
        <dbReference type="ARBA" id="ARBA00023136"/>
    </source>
</evidence>
<dbReference type="SUPFAM" id="SSF160240">
    <property type="entry name" value="Cation efflux protein cytoplasmic domain-like"/>
    <property type="match status" value="1"/>
</dbReference>
<accession>A0ABT1FS13</accession>
<keyword evidence="5 7" id="KW-1133">Transmembrane helix</keyword>
<proteinExistence type="inferred from homology"/>
<evidence type="ECO:0000256" key="4">
    <source>
        <dbReference type="ARBA" id="ARBA00022692"/>
    </source>
</evidence>
<keyword evidence="6 7" id="KW-0472">Membrane</keyword>
<dbReference type="InterPro" id="IPR058533">
    <property type="entry name" value="Cation_efflux_TM"/>
</dbReference>
<comment type="caution">
    <text evidence="10">The sequence shown here is derived from an EMBL/GenBank/DDBJ whole genome shotgun (WGS) entry which is preliminary data.</text>
</comment>
<keyword evidence="3" id="KW-0813">Transport</keyword>
<evidence type="ECO:0000256" key="5">
    <source>
        <dbReference type="ARBA" id="ARBA00022989"/>
    </source>
</evidence>
<protein>
    <submittedName>
        <fullName evidence="10">Cation diffusion facilitator family transporter</fullName>
    </submittedName>
</protein>
<organism evidence="10 11">
    <name type="scientific">Runella salmonicolor</name>
    <dbReference type="NCBI Taxonomy" id="2950278"/>
    <lineage>
        <taxon>Bacteria</taxon>
        <taxon>Pseudomonadati</taxon>
        <taxon>Bacteroidota</taxon>
        <taxon>Cytophagia</taxon>
        <taxon>Cytophagales</taxon>
        <taxon>Spirosomataceae</taxon>
        <taxon>Runella</taxon>
    </lineage>
</organism>
<evidence type="ECO:0000256" key="2">
    <source>
        <dbReference type="ARBA" id="ARBA00008114"/>
    </source>
</evidence>
<comment type="similarity">
    <text evidence="2">Belongs to the cation diffusion facilitator (CDF) transporter (TC 2.A.4) family.</text>
</comment>
<dbReference type="NCBIfam" id="TIGR01297">
    <property type="entry name" value="CDF"/>
    <property type="match status" value="1"/>
</dbReference>
<feature type="transmembrane region" description="Helical" evidence="7">
    <location>
        <begin position="181"/>
        <end position="198"/>
    </location>
</feature>
<keyword evidence="11" id="KW-1185">Reference proteome</keyword>
<keyword evidence="4 7" id="KW-0812">Transmembrane</keyword>
<feature type="domain" description="Cation efflux protein cytoplasmic" evidence="9">
    <location>
        <begin position="210"/>
        <end position="289"/>
    </location>
</feature>
<dbReference type="SUPFAM" id="SSF161111">
    <property type="entry name" value="Cation efflux protein transmembrane domain-like"/>
    <property type="match status" value="1"/>
</dbReference>
<dbReference type="PANTHER" id="PTHR43840">
    <property type="entry name" value="MITOCHONDRIAL METAL TRANSPORTER 1-RELATED"/>
    <property type="match status" value="1"/>
</dbReference>
<reference evidence="10 11" key="1">
    <citation type="submission" date="2022-06" db="EMBL/GenBank/DDBJ databases">
        <title>Runella sp. S5 genome sequencing.</title>
        <authorList>
            <person name="Park S."/>
        </authorList>
    </citation>
    <scope>NUCLEOTIDE SEQUENCE [LARGE SCALE GENOMIC DNA]</scope>
    <source>
        <strain evidence="10 11">S5</strain>
    </source>
</reference>